<dbReference type="EMBL" id="JBAWSY010000010">
    <property type="protein sequence ID" value="MEI4770645.1"/>
    <property type="molecule type" value="Genomic_DNA"/>
</dbReference>
<sequence>MIKTLKGKVVAGTVAVTLFAGAGVAFGASDAGTNLQNWYNAKFTKDKIEVSGTAVVYSGAKLFGLGLENIKHKGEVAGQIKQTREQATSNTTSNINSKSVEHIKSINDQKTEILKNIGTQFDELYTDATSLMNKAGEESSKTLIKDLEKYSGNQGSTAIVTVESDLTGIKNTAVSNLQTAITNAKTDLEAKLKTEKDLTISEIKTMVDNKIIEIRNEIVKSRNDMISAQQKLINAKATEIETAAMGEMDALVSGILNK</sequence>
<name>A0ABU8F6Q0_9BACI</name>
<gene>
    <name evidence="2" type="ORF">WAX74_13500</name>
</gene>
<reference evidence="2 3" key="1">
    <citation type="submission" date="2024-01" db="EMBL/GenBank/DDBJ databases">
        <title>Seven novel Bacillus-like species.</title>
        <authorList>
            <person name="Liu G."/>
        </authorList>
    </citation>
    <scope>NUCLEOTIDE SEQUENCE [LARGE SCALE GENOMIC DNA]</scope>
    <source>
        <strain evidence="2 3">FJAT-51614</strain>
    </source>
</reference>
<evidence type="ECO:0000313" key="2">
    <source>
        <dbReference type="EMBL" id="MEI4770645.1"/>
    </source>
</evidence>
<proteinExistence type="predicted"/>
<keyword evidence="1" id="KW-0732">Signal</keyword>
<dbReference type="RefSeq" id="WP_336498206.1">
    <property type="nucleotide sequence ID" value="NZ_JBAWSY010000010.1"/>
</dbReference>
<evidence type="ECO:0000256" key="1">
    <source>
        <dbReference type="SAM" id="SignalP"/>
    </source>
</evidence>
<comment type="caution">
    <text evidence="2">The sequence shown here is derived from an EMBL/GenBank/DDBJ whole genome shotgun (WGS) entry which is preliminary data.</text>
</comment>
<organism evidence="2 3">
    <name type="scientific">Psychrobacillus mangrovi</name>
    <dbReference type="NCBI Taxonomy" id="3117745"/>
    <lineage>
        <taxon>Bacteria</taxon>
        <taxon>Bacillati</taxon>
        <taxon>Bacillota</taxon>
        <taxon>Bacilli</taxon>
        <taxon>Bacillales</taxon>
        <taxon>Bacillaceae</taxon>
        <taxon>Psychrobacillus</taxon>
    </lineage>
</organism>
<evidence type="ECO:0000313" key="3">
    <source>
        <dbReference type="Proteomes" id="UP001364890"/>
    </source>
</evidence>
<feature type="chain" id="PRO_5046906452" evidence="1">
    <location>
        <begin position="28"/>
        <end position="258"/>
    </location>
</feature>
<keyword evidence="3" id="KW-1185">Reference proteome</keyword>
<accession>A0ABU8F6Q0</accession>
<dbReference type="Proteomes" id="UP001364890">
    <property type="component" value="Unassembled WGS sequence"/>
</dbReference>
<protein>
    <submittedName>
        <fullName evidence="2">Uncharacterized protein</fullName>
    </submittedName>
</protein>
<feature type="signal peptide" evidence="1">
    <location>
        <begin position="1"/>
        <end position="27"/>
    </location>
</feature>